<evidence type="ECO:0000313" key="3">
    <source>
        <dbReference type="EMBL" id="MBF5058192.1"/>
    </source>
</evidence>
<dbReference type="InterPro" id="IPR012349">
    <property type="entry name" value="Split_barrel_FMN-bd"/>
</dbReference>
<comment type="caution">
    <text evidence="3">The sequence shown here is derived from an EMBL/GenBank/DDBJ whole genome shotgun (WGS) entry which is preliminary data.</text>
</comment>
<evidence type="ECO:0000259" key="2">
    <source>
        <dbReference type="Pfam" id="PF12766"/>
    </source>
</evidence>
<proteinExistence type="predicted"/>
<feature type="compositionally biased region" description="Pro residues" evidence="1">
    <location>
        <begin position="164"/>
        <end position="179"/>
    </location>
</feature>
<evidence type="ECO:0000313" key="4">
    <source>
        <dbReference type="Proteomes" id="UP000662703"/>
    </source>
</evidence>
<feature type="domain" description="Pyridoxamine 5'-phosphate oxidase Alr4036 family FMN-binding" evidence="2">
    <location>
        <begin position="52"/>
        <end position="137"/>
    </location>
</feature>
<organism evidence="3 4">
    <name type="scientific">Alloalcanivorax profundimaris</name>
    <dbReference type="NCBI Taxonomy" id="2735259"/>
    <lineage>
        <taxon>Bacteria</taxon>
        <taxon>Pseudomonadati</taxon>
        <taxon>Pseudomonadota</taxon>
        <taxon>Gammaproteobacteria</taxon>
        <taxon>Oceanospirillales</taxon>
        <taxon>Alcanivoracaceae</taxon>
        <taxon>Alloalcanivorax</taxon>
    </lineage>
</organism>
<dbReference type="PANTHER" id="PTHR28243">
    <property type="entry name" value="AGL049CP"/>
    <property type="match status" value="1"/>
</dbReference>
<dbReference type="InterPro" id="IPR024624">
    <property type="entry name" value="Pyridox_Oxase_Alr4036_FMN-bd"/>
</dbReference>
<dbReference type="PANTHER" id="PTHR28243:SF1">
    <property type="entry name" value="PYRIDOXAMINE 5'-PHOSPHATE OXIDASE ALR4036 FAMILY FMN-BINDING DOMAIN-CONTAINING PROTEIN"/>
    <property type="match status" value="1"/>
</dbReference>
<dbReference type="SUPFAM" id="SSF50475">
    <property type="entry name" value="FMN-binding split barrel"/>
    <property type="match status" value="1"/>
</dbReference>
<dbReference type="Proteomes" id="UP000662703">
    <property type="component" value="Unassembled WGS sequence"/>
</dbReference>
<reference evidence="3 4" key="1">
    <citation type="submission" date="2012-09" db="EMBL/GenBank/DDBJ databases">
        <title>Genome Sequence of alkane-degrading Bacterium Alcanivorax sp. 521-1.</title>
        <authorList>
            <person name="Lai Q."/>
            <person name="Shao Z."/>
        </authorList>
    </citation>
    <scope>NUCLEOTIDE SEQUENCE [LARGE SCALE GENOMIC DNA]</scope>
    <source>
        <strain evidence="3 4">521-1</strain>
    </source>
</reference>
<evidence type="ECO:0000256" key="1">
    <source>
        <dbReference type="SAM" id="MobiDB-lite"/>
    </source>
</evidence>
<dbReference type="Gene3D" id="2.30.110.10">
    <property type="entry name" value="Electron Transport, Fmn-binding Protein, Chain A"/>
    <property type="match status" value="1"/>
</dbReference>
<accession>A0ABS0AX65</accession>
<dbReference type="EMBL" id="ARXX01000080">
    <property type="protein sequence ID" value="MBF5058192.1"/>
    <property type="molecule type" value="Genomic_DNA"/>
</dbReference>
<gene>
    <name evidence="3" type="ORF">Y5W_03486</name>
</gene>
<dbReference type="Pfam" id="PF12766">
    <property type="entry name" value="Pyridox_oxase_2"/>
    <property type="match status" value="1"/>
</dbReference>
<sequence length="224" mass="25541">MFDLGWITANILSKSDSVRILARETVKCQWRGAVTMPILGAMTQPHSWTDWFDATRAAAPHCFMQLATVAADGARCRTLTLRERHGAGLWFTTDLRSDKVTELRRQRRASDGAPRAEACWYDLTSRVQWRFRGSIRLLLPEDHPDDCQRLWERIGDADRARFHGPPPGSVHQGPPPEPAPRIAEDFSILVLEAERVDVLELADEPHRHWRYQGVDDTAPTRLMP</sequence>
<keyword evidence="4" id="KW-1185">Reference proteome</keyword>
<feature type="region of interest" description="Disordered" evidence="1">
    <location>
        <begin position="161"/>
        <end position="181"/>
    </location>
</feature>
<name>A0ABS0AX65_9GAMM</name>
<protein>
    <recommendedName>
        <fullName evidence="2">Pyridoxamine 5'-phosphate oxidase Alr4036 family FMN-binding domain-containing protein</fullName>
    </recommendedName>
</protein>